<keyword evidence="3" id="KW-1185">Reference proteome</keyword>
<keyword evidence="1" id="KW-0812">Transmembrane</keyword>
<organism evidence="2 3">
    <name type="scientific">Aphis glycines</name>
    <name type="common">Soybean aphid</name>
    <dbReference type="NCBI Taxonomy" id="307491"/>
    <lineage>
        <taxon>Eukaryota</taxon>
        <taxon>Metazoa</taxon>
        <taxon>Ecdysozoa</taxon>
        <taxon>Arthropoda</taxon>
        <taxon>Hexapoda</taxon>
        <taxon>Insecta</taxon>
        <taxon>Pterygota</taxon>
        <taxon>Neoptera</taxon>
        <taxon>Paraneoptera</taxon>
        <taxon>Hemiptera</taxon>
        <taxon>Sternorrhyncha</taxon>
        <taxon>Aphidomorpha</taxon>
        <taxon>Aphidoidea</taxon>
        <taxon>Aphididae</taxon>
        <taxon>Aphidini</taxon>
        <taxon>Aphis</taxon>
        <taxon>Aphis</taxon>
    </lineage>
</organism>
<evidence type="ECO:0008006" key="4">
    <source>
        <dbReference type="Google" id="ProtNLM"/>
    </source>
</evidence>
<reference evidence="2 3" key="1">
    <citation type="submission" date="2019-08" db="EMBL/GenBank/DDBJ databases">
        <title>The genome of the soybean aphid Biotype 1, its phylome, world population structure and adaptation to the North American continent.</title>
        <authorList>
            <person name="Giordano R."/>
            <person name="Donthu R.K."/>
            <person name="Hernandez A.G."/>
            <person name="Wright C.L."/>
            <person name="Zimin A.V."/>
        </authorList>
    </citation>
    <scope>NUCLEOTIDE SEQUENCE [LARGE SCALE GENOMIC DNA]</scope>
    <source>
        <tissue evidence="2">Whole aphids</tissue>
    </source>
</reference>
<protein>
    <recommendedName>
        <fullName evidence="4">Transmembrane protein</fullName>
    </recommendedName>
</protein>
<dbReference type="Proteomes" id="UP000475862">
    <property type="component" value="Unassembled WGS sequence"/>
</dbReference>
<name>A0A6G0TIF4_APHGL</name>
<dbReference type="EMBL" id="VYZN01000036">
    <property type="protein sequence ID" value="KAE9533274.1"/>
    <property type="molecule type" value="Genomic_DNA"/>
</dbReference>
<sequence>MILTSRNNASISNFGGGFRWKSEYPEVKSKHIPTVFKKIDKNKKSDGKTGIFTQNQFSSKLNFLFCYNSKTNRCKYLKFSPNITEIFNFSNVDKKSLDDQKVSNFYEICRNRENLQLILWLENLLKVWYKILYKFFFKYLVDKIFLALSKYLKILYKVPHMLFLQYNFFLLAFEVQILTILTFFVQNLLCIIKKKKIQLNCINNFKSETKRRIKLINNNKTR</sequence>
<evidence type="ECO:0000256" key="1">
    <source>
        <dbReference type="SAM" id="Phobius"/>
    </source>
</evidence>
<proteinExistence type="predicted"/>
<keyword evidence="1" id="KW-0472">Membrane</keyword>
<keyword evidence="1" id="KW-1133">Transmembrane helix</keyword>
<gene>
    <name evidence="2" type="ORF">AGLY_009315</name>
</gene>
<evidence type="ECO:0000313" key="2">
    <source>
        <dbReference type="EMBL" id="KAE9533274.1"/>
    </source>
</evidence>
<comment type="caution">
    <text evidence="2">The sequence shown here is derived from an EMBL/GenBank/DDBJ whole genome shotgun (WGS) entry which is preliminary data.</text>
</comment>
<feature type="transmembrane region" description="Helical" evidence="1">
    <location>
        <begin position="168"/>
        <end position="189"/>
    </location>
</feature>
<accession>A0A6G0TIF4</accession>
<dbReference type="AlphaFoldDB" id="A0A6G0TIF4"/>
<evidence type="ECO:0000313" key="3">
    <source>
        <dbReference type="Proteomes" id="UP000475862"/>
    </source>
</evidence>